<protein>
    <submittedName>
        <fullName evidence="2">Uncharacterized protein</fullName>
    </submittedName>
</protein>
<feature type="region of interest" description="Disordered" evidence="1">
    <location>
        <begin position="54"/>
        <end position="83"/>
    </location>
</feature>
<sequence>MTAVGAGAGGIFTQQYSGGCHVLIQGAVGVGVDHVHPVAQHRNHAAAGAQRALQRGGVHALGDARDHQAALPGQLSPQPARGF</sequence>
<accession>A0A645I925</accession>
<dbReference type="EMBL" id="VSSQ01109645">
    <property type="protein sequence ID" value="MPN47845.1"/>
    <property type="molecule type" value="Genomic_DNA"/>
</dbReference>
<comment type="caution">
    <text evidence="2">The sequence shown here is derived from an EMBL/GenBank/DDBJ whole genome shotgun (WGS) entry which is preliminary data.</text>
</comment>
<evidence type="ECO:0000256" key="1">
    <source>
        <dbReference type="SAM" id="MobiDB-lite"/>
    </source>
</evidence>
<dbReference type="AlphaFoldDB" id="A0A645I925"/>
<reference evidence="2" key="1">
    <citation type="submission" date="2019-08" db="EMBL/GenBank/DDBJ databases">
        <authorList>
            <person name="Kucharzyk K."/>
            <person name="Murdoch R.W."/>
            <person name="Higgins S."/>
            <person name="Loffler F."/>
        </authorList>
    </citation>
    <scope>NUCLEOTIDE SEQUENCE</scope>
</reference>
<organism evidence="2">
    <name type="scientific">bioreactor metagenome</name>
    <dbReference type="NCBI Taxonomy" id="1076179"/>
    <lineage>
        <taxon>unclassified sequences</taxon>
        <taxon>metagenomes</taxon>
        <taxon>ecological metagenomes</taxon>
    </lineage>
</organism>
<gene>
    <name evidence="2" type="ORF">SDC9_195449</name>
</gene>
<evidence type="ECO:0000313" key="2">
    <source>
        <dbReference type="EMBL" id="MPN47845.1"/>
    </source>
</evidence>
<proteinExistence type="predicted"/>
<name>A0A645I925_9ZZZZ</name>